<sequence>MRSPFRRQVKPIGAKWLQTGYEDSNSNSRVEDHVEQDGEDDSNQDPKNQGVVSQGGNQGDRIFQNGVKGAGLGGSNIQTNPIPPKAQINKNDAMILVTRLQSLLIYQEILTPSQSGSSWFLIIESRLIFKLG</sequence>
<evidence type="ECO:0000313" key="2">
    <source>
        <dbReference type="EMBL" id="KAK1355302.1"/>
    </source>
</evidence>
<name>A0AAD8GW24_9APIA</name>
<comment type="caution">
    <text evidence="2">The sequence shown here is derived from an EMBL/GenBank/DDBJ whole genome shotgun (WGS) entry which is preliminary data.</text>
</comment>
<gene>
    <name evidence="2" type="ORF">POM88_048558</name>
</gene>
<keyword evidence="3" id="KW-1185">Reference proteome</keyword>
<accession>A0AAD8GW24</accession>
<protein>
    <submittedName>
        <fullName evidence="2">Uncharacterized protein</fullName>
    </submittedName>
</protein>
<dbReference type="AlphaFoldDB" id="A0AAD8GW24"/>
<evidence type="ECO:0000313" key="3">
    <source>
        <dbReference type="Proteomes" id="UP001237642"/>
    </source>
</evidence>
<proteinExistence type="predicted"/>
<reference evidence="2" key="2">
    <citation type="submission" date="2023-05" db="EMBL/GenBank/DDBJ databases">
        <authorList>
            <person name="Schelkunov M.I."/>
        </authorList>
    </citation>
    <scope>NUCLEOTIDE SEQUENCE</scope>
    <source>
        <strain evidence="2">Hsosn_3</strain>
        <tissue evidence="2">Leaf</tissue>
    </source>
</reference>
<dbReference type="EMBL" id="JAUIZM010000011">
    <property type="protein sequence ID" value="KAK1355302.1"/>
    <property type="molecule type" value="Genomic_DNA"/>
</dbReference>
<dbReference type="Proteomes" id="UP001237642">
    <property type="component" value="Unassembled WGS sequence"/>
</dbReference>
<organism evidence="2 3">
    <name type="scientific">Heracleum sosnowskyi</name>
    <dbReference type="NCBI Taxonomy" id="360622"/>
    <lineage>
        <taxon>Eukaryota</taxon>
        <taxon>Viridiplantae</taxon>
        <taxon>Streptophyta</taxon>
        <taxon>Embryophyta</taxon>
        <taxon>Tracheophyta</taxon>
        <taxon>Spermatophyta</taxon>
        <taxon>Magnoliopsida</taxon>
        <taxon>eudicotyledons</taxon>
        <taxon>Gunneridae</taxon>
        <taxon>Pentapetalae</taxon>
        <taxon>asterids</taxon>
        <taxon>campanulids</taxon>
        <taxon>Apiales</taxon>
        <taxon>Apiaceae</taxon>
        <taxon>Apioideae</taxon>
        <taxon>apioid superclade</taxon>
        <taxon>Tordylieae</taxon>
        <taxon>Tordyliinae</taxon>
        <taxon>Heracleum</taxon>
    </lineage>
</organism>
<evidence type="ECO:0000256" key="1">
    <source>
        <dbReference type="SAM" id="MobiDB-lite"/>
    </source>
</evidence>
<reference evidence="2" key="1">
    <citation type="submission" date="2023-02" db="EMBL/GenBank/DDBJ databases">
        <title>Genome of toxic invasive species Heracleum sosnowskyi carries increased number of genes despite the absence of recent whole-genome duplications.</title>
        <authorList>
            <person name="Schelkunov M."/>
            <person name="Shtratnikova V."/>
            <person name="Makarenko M."/>
            <person name="Klepikova A."/>
            <person name="Omelchenko D."/>
            <person name="Novikova G."/>
            <person name="Obukhova E."/>
            <person name="Bogdanov V."/>
            <person name="Penin A."/>
            <person name="Logacheva M."/>
        </authorList>
    </citation>
    <scope>NUCLEOTIDE SEQUENCE</scope>
    <source>
        <strain evidence="2">Hsosn_3</strain>
        <tissue evidence="2">Leaf</tissue>
    </source>
</reference>
<feature type="region of interest" description="Disordered" evidence="1">
    <location>
        <begin position="1"/>
        <end position="83"/>
    </location>
</feature>